<proteinExistence type="predicted"/>
<accession>A0A1W1ID89</accession>
<dbReference type="EMBL" id="FWEY01000002">
    <property type="protein sequence ID" value="SLM50994.1"/>
    <property type="molecule type" value="Genomic_DNA"/>
</dbReference>
<protein>
    <submittedName>
        <fullName evidence="1">Uncharacterized protein</fullName>
    </submittedName>
</protein>
<dbReference type="AlphaFoldDB" id="A0A1W1ID89"/>
<evidence type="ECO:0000313" key="2">
    <source>
        <dbReference type="Proteomes" id="UP000195985"/>
    </source>
</evidence>
<keyword evidence="2" id="KW-1185">Reference proteome</keyword>
<sequence>MEKLWGYPAPVKEASPELTPHSDAVFRPAEATSEKSPSIYRLLRRTKAWPELAGMFLQSCSLDLWDFSCKSGIRTKRGDLIARPPLLVL</sequence>
<reference evidence="2" key="1">
    <citation type="submission" date="2016-04" db="EMBL/GenBank/DDBJ databases">
        <authorList>
            <person name="Strepis N."/>
        </authorList>
    </citation>
    <scope>NUCLEOTIDE SEQUENCE [LARGE SCALE GENOMIC DNA]</scope>
</reference>
<evidence type="ECO:0000313" key="1">
    <source>
        <dbReference type="EMBL" id="SLM50994.1"/>
    </source>
</evidence>
<dbReference type="STRING" id="43064.SAMN04488086_12012"/>
<name>A0A1W1ID89_9LACT</name>
<organism evidence="1 2">
    <name type="scientific">Trichococcus pasteurii</name>
    <dbReference type="NCBI Taxonomy" id="43064"/>
    <lineage>
        <taxon>Bacteria</taxon>
        <taxon>Bacillati</taxon>
        <taxon>Bacillota</taxon>
        <taxon>Bacilli</taxon>
        <taxon>Lactobacillales</taxon>
        <taxon>Carnobacteriaceae</taxon>
        <taxon>Trichococcus</taxon>
    </lineage>
</organism>
<dbReference type="Proteomes" id="UP000195985">
    <property type="component" value="Unassembled WGS sequence"/>
</dbReference>
<gene>
    <name evidence="1" type="ORF">TPAS_669</name>
</gene>